<dbReference type="Proteomes" id="UP000008720">
    <property type="component" value="Chromosome"/>
</dbReference>
<proteinExistence type="predicted"/>
<sequence length="172" mass="19890">MDLRTKLKTRISKEGIENLIQTVNNDRISIEEIIDLLKNRETQFQASWLMTHLVEKTPSILNHTHISQLAKIIENTKLEGLERNIWRILNFVEIPPKLHEGLINLAFEKLEDHKTAVAIQVFSMSVLEKLLVNKMELQLALKAVLELKMERQPTPGLRSRATKIINKINSKI</sequence>
<protein>
    <submittedName>
        <fullName evidence="1">Uncharacterized protein</fullName>
    </submittedName>
</protein>
<dbReference type="OrthoDB" id="667893at2"/>
<gene>
    <name evidence="1" type="ordered locus">Ftrac_1692</name>
</gene>
<keyword evidence="2" id="KW-1185">Reference proteome</keyword>
<dbReference type="RefSeq" id="WP_013453827.1">
    <property type="nucleotide sequence ID" value="NC_014759.1"/>
</dbReference>
<evidence type="ECO:0000313" key="2">
    <source>
        <dbReference type="Proteomes" id="UP000008720"/>
    </source>
</evidence>
<organism evidence="1 2">
    <name type="scientific">Marivirga tractuosa (strain ATCC 23168 / DSM 4126 / NBRC 15989 / NCIMB 1408 / VKM B-1430 / H-43)</name>
    <name type="common">Microscilla tractuosa</name>
    <name type="synonym">Flexibacter tractuosus</name>
    <dbReference type="NCBI Taxonomy" id="643867"/>
    <lineage>
        <taxon>Bacteria</taxon>
        <taxon>Pseudomonadati</taxon>
        <taxon>Bacteroidota</taxon>
        <taxon>Cytophagia</taxon>
        <taxon>Cytophagales</taxon>
        <taxon>Marivirgaceae</taxon>
        <taxon>Marivirga</taxon>
    </lineage>
</organism>
<dbReference type="KEGG" id="mtt:Ftrac_1692"/>
<dbReference type="AlphaFoldDB" id="E4TQY0"/>
<name>E4TQY0_MARTH</name>
<accession>E4TQY0</accession>
<dbReference type="STRING" id="643867.Ftrac_1692"/>
<dbReference type="EMBL" id="CP002349">
    <property type="protein sequence ID" value="ADR21680.1"/>
    <property type="molecule type" value="Genomic_DNA"/>
</dbReference>
<dbReference type="HOGENOM" id="CLU_132598_0_0_10"/>
<reference evidence="1 2" key="1">
    <citation type="journal article" date="2011" name="Stand. Genomic Sci.">
        <title>Complete genome sequence of Marivirga tractuosa type strain (H-43).</title>
        <authorList>
            <person name="Pagani I."/>
            <person name="Chertkov O."/>
            <person name="Lapidus A."/>
            <person name="Lucas S."/>
            <person name="Del Rio T.G."/>
            <person name="Tice H."/>
            <person name="Copeland A."/>
            <person name="Cheng J.F."/>
            <person name="Nolan M."/>
            <person name="Saunders E."/>
            <person name="Pitluck S."/>
            <person name="Held B."/>
            <person name="Goodwin L."/>
            <person name="Liolios K."/>
            <person name="Ovchinikova G."/>
            <person name="Ivanova N."/>
            <person name="Mavromatis K."/>
            <person name="Pati A."/>
            <person name="Chen A."/>
            <person name="Palaniappan K."/>
            <person name="Land M."/>
            <person name="Hauser L."/>
            <person name="Jeffries C.D."/>
            <person name="Detter J.C."/>
            <person name="Han C."/>
            <person name="Tapia R."/>
            <person name="Ngatchou-Djao O.D."/>
            <person name="Rohde M."/>
            <person name="Goker M."/>
            <person name="Spring S."/>
            <person name="Sikorski J."/>
            <person name="Woyke T."/>
            <person name="Bristow J."/>
            <person name="Eisen J.A."/>
            <person name="Markowitz V."/>
            <person name="Hugenholtz P."/>
            <person name="Klenk H.P."/>
            <person name="Kyrpides N.C."/>
        </authorList>
    </citation>
    <scope>NUCLEOTIDE SEQUENCE [LARGE SCALE GENOMIC DNA]</scope>
    <source>
        <strain evidence="2">ATCC 23168 / DSM 4126 / NBRC 15989 / NCIMB 1408 / VKM B-1430 / H-43</strain>
    </source>
</reference>
<evidence type="ECO:0000313" key="1">
    <source>
        <dbReference type="EMBL" id="ADR21680.1"/>
    </source>
</evidence>